<comment type="caution">
    <text evidence="8">The sequence shown here is derived from an EMBL/GenBank/DDBJ whole genome shotgun (WGS) entry which is preliminary data.</text>
</comment>
<name>A0ABC8JDI8_ERUVS</name>
<keyword evidence="3 7" id="KW-0813">Transport</keyword>
<evidence type="ECO:0000313" key="8">
    <source>
        <dbReference type="EMBL" id="CAH8313416.1"/>
    </source>
</evidence>
<reference evidence="8 9" key="1">
    <citation type="submission" date="2022-03" db="EMBL/GenBank/DDBJ databases">
        <authorList>
            <person name="Macdonald S."/>
            <person name="Ahmed S."/>
            <person name="Newling K."/>
        </authorList>
    </citation>
    <scope>NUCLEOTIDE SEQUENCE [LARGE SCALE GENOMIC DNA]</scope>
</reference>
<dbReference type="Proteomes" id="UP001642260">
    <property type="component" value="Unassembled WGS sequence"/>
</dbReference>
<feature type="transmembrane region" description="Helical" evidence="7">
    <location>
        <begin position="120"/>
        <end position="139"/>
    </location>
</feature>
<dbReference type="EMBL" id="CAKOAT010078933">
    <property type="protein sequence ID" value="CAH8313416.1"/>
    <property type="molecule type" value="Genomic_DNA"/>
</dbReference>
<comment type="subcellular location">
    <subcellularLocation>
        <location evidence="1 7">Membrane</location>
        <topology evidence="1 7">Multi-pass membrane protein</topology>
    </subcellularLocation>
</comment>
<feature type="transmembrane region" description="Helical" evidence="7">
    <location>
        <begin position="201"/>
        <end position="223"/>
    </location>
</feature>
<feature type="transmembrane region" description="Helical" evidence="7">
    <location>
        <begin position="49"/>
        <end position="65"/>
    </location>
</feature>
<dbReference type="PANTHER" id="PTHR31376">
    <property type="entry name" value="OS09G0467300 PROTEIN-RELATED"/>
    <property type="match status" value="1"/>
</dbReference>
<evidence type="ECO:0000256" key="1">
    <source>
        <dbReference type="ARBA" id="ARBA00004141"/>
    </source>
</evidence>
<sequence>MLSHYHAQLFSHVSPFFDAEQIVHIPINNNKEDHNSTTLTNQTGRSNRTSIIICIILAITGQSIARLLETFYHHHNIYWSLQDGIWTQHLLHVIGFPLLILPFFSSKKHNQLLITSNPSSLALLYLCTGVTMVVHIKLYTKGKLEIPSTKFILYEGTQLYFTTLFAGLVNRIRFNTWIVISLIFTLAITVLSFNVDGECSALLSAITFSFLLSNIHVIFHNFVTNSKNKKPRFTYVLELLIFSSLFATVASVFIPDENIDLTREMDGFSKGKSVYIMTIIGQAVSWQIYWVGLVGLVLFVDSIVTSNVESVGLVVSADSIMTANIVSLSTYPVVMVLKIMFCNYEDDEFDGFLVASLALFAISVGSCFYKHVRVLREIGNWKPPRLLWFLFVWVICIAYMFVLSDHYIYSPTGFESL</sequence>
<feature type="transmembrane region" description="Helical" evidence="7">
    <location>
        <begin position="151"/>
        <end position="169"/>
    </location>
</feature>
<evidence type="ECO:0000256" key="6">
    <source>
        <dbReference type="ARBA" id="ARBA00023136"/>
    </source>
</evidence>
<dbReference type="GO" id="GO:0005345">
    <property type="term" value="F:purine nucleobase transmembrane transporter activity"/>
    <property type="evidence" value="ECO:0007669"/>
    <property type="project" value="UniProtKB-UniRule"/>
</dbReference>
<feature type="transmembrane region" description="Helical" evidence="7">
    <location>
        <begin position="85"/>
        <end position="104"/>
    </location>
</feature>
<evidence type="ECO:0000256" key="7">
    <source>
        <dbReference type="RuleBase" id="RU368015"/>
    </source>
</evidence>
<evidence type="ECO:0000256" key="4">
    <source>
        <dbReference type="ARBA" id="ARBA00022692"/>
    </source>
</evidence>
<keyword evidence="5 7" id="KW-1133">Transmembrane helix</keyword>
<organism evidence="8 9">
    <name type="scientific">Eruca vesicaria subsp. sativa</name>
    <name type="common">Garden rocket</name>
    <name type="synonym">Eruca sativa</name>
    <dbReference type="NCBI Taxonomy" id="29727"/>
    <lineage>
        <taxon>Eukaryota</taxon>
        <taxon>Viridiplantae</taxon>
        <taxon>Streptophyta</taxon>
        <taxon>Embryophyta</taxon>
        <taxon>Tracheophyta</taxon>
        <taxon>Spermatophyta</taxon>
        <taxon>Magnoliopsida</taxon>
        <taxon>eudicotyledons</taxon>
        <taxon>Gunneridae</taxon>
        <taxon>Pentapetalae</taxon>
        <taxon>rosids</taxon>
        <taxon>malvids</taxon>
        <taxon>Brassicales</taxon>
        <taxon>Brassicaceae</taxon>
        <taxon>Brassiceae</taxon>
        <taxon>Eruca</taxon>
    </lineage>
</organism>
<feature type="transmembrane region" description="Helical" evidence="7">
    <location>
        <begin position="235"/>
        <end position="254"/>
    </location>
</feature>
<dbReference type="Pfam" id="PF16913">
    <property type="entry name" value="PUNUT"/>
    <property type="match status" value="1"/>
</dbReference>
<feature type="transmembrane region" description="Helical" evidence="7">
    <location>
        <begin position="390"/>
        <end position="409"/>
    </location>
</feature>
<dbReference type="InterPro" id="IPR030182">
    <property type="entry name" value="PUP_plant"/>
</dbReference>
<feature type="transmembrane region" description="Helical" evidence="7">
    <location>
        <begin position="176"/>
        <end position="195"/>
    </location>
</feature>
<evidence type="ECO:0000256" key="3">
    <source>
        <dbReference type="ARBA" id="ARBA00022448"/>
    </source>
</evidence>
<comment type="caution">
    <text evidence="7">Lacks conserved residue(s) required for the propagation of feature annotation.</text>
</comment>
<feature type="transmembrane region" description="Helical" evidence="7">
    <location>
        <begin position="311"/>
        <end position="331"/>
    </location>
</feature>
<feature type="transmembrane region" description="Helical" evidence="7">
    <location>
        <begin position="274"/>
        <end position="299"/>
    </location>
</feature>
<feature type="transmembrane region" description="Helical" evidence="7">
    <location>
        <begin position="351"/>
        <end position="369"/>
    </location>
</feature>
<gene>
    <name evidence="8" type="ORF">ERUC_LOCUS6840</name>
</gene>
<keyword evidence="9" id="KW-1185">Reference proteome</keyword>
<comment type="similarity">
    <text evidence="2 7">Belongs to the purine permeases (TC 2.A.7.14) family.</text>
</comment>
<keyword evidence="6 7" id="KW-0472">Membrane</keyword>
<protein>
    <recommendedName>
        <fullName evidence="7">Probable purine permease</fullName>
    </recommendedName>
</protein>
<dbReference type="AlphaFoldDB" id="A0ABC8JDI8"/>
<keyword evidence="4 7" id="KW-0812">Transmembrane</keyword>
<accession>A0ABC8JDI8</accession>
<evidence type="ECO:0000313" key="9">
    <source>
        <dbReference type="Proteomes" id="UP001642260"/>
    </source>
</evidence>
<proteinExistence type="inferred from homology"/>
<dbReference type="GO" id="GO:0015211">
    <property type="term" value="F:purine nucleoside transmembrane transporter activity"/>
    <property type="evidence" value="ECO:0007669"/>
    <property type="project" value="UniProtKB-UniRule"/>
</dbReference>
<dbReference type="GO" id="GO:0016020">
    <property type="term" value="C:membrane"/>
    <property type="evidence" value="ECO:0007669"/>
    <property type="project" value="UniProtKB-SubCell"/>
</dbReference>
<evidence type="ECO:0000256" key="5">
    <source>
        <dbReference type="ARBA" id="ARBA00022989"/>
    </source>
</evidence>
<dbReference type="PANTHER" id="PTHR31376:SF62">
    <property type="entry name" value="PURINE PERMEASE 14-RELATED"/>
    <property type="match status" value="1"/>
</dbReference>
<evidence type="ECO:0000256" key="2">
    <source>
        <dbReference type="ARBA" id="ARBA00006213"/>
    </source>
</evidence>